<dbReference type="GO" id="GO:0016616">
    <property type="term" value="F:oxidoreductase activity, acting on the CH-OH group of donors, NAD or NADP as acceptor"/>
    <property type="evidence" value="ECO:0007669"/>
    <property type="project" value="TreeGrafter"/>
</dbReference>
<dbReference type="PRINTS" id="PR00080">
    <property type="entry name" value="SDRFAMILY"/>
</dbReference>
<protein>
    <submittedName>
        <fullName evidence="3">NAD(P)-dependent dehydrogenase (Short-subunit alcohol dehydrogenase family)</fullName>
    </submittedName>
</protein>
<keyword evidence="2" id="KW-0560">Oxidoreductase</keyword>
<organism evidence="3 4">
    <name type="scientific">Tepidiforma thermophila (strain KCTC 52669 / CGMCC 1.13589 / G233)</name>
    <dbReference type="NCBI Taxonomy" id="2761530"/>
    <lineage>
        <taxon>Bacteria</taxon>
        <taxon>Bacillati</taxon>
        <taxon>Chloroflexota</taxon>
        <taxon>Tepidiformia</taxon>
        <taxon>Tepidiformales</taxon>
        <taxon>Tepidiformaceae</taxon>
        <taxon>Tepidiforma</taxon>
    </lineage>
</organism>
<dbReference type="EMBL" id="PDJQ01000001">
    <property type="protein sequence ID" value="PFG72855.1"/>
    <property type="molecule type" value="Genomic_DNA"/>
</dbReference>
<sequence length="258" mass="25993">MAGRLAGRVAFVTGAGSGIGEASALRFAAEGAAVACADIDGAAAEAVAARVAEHGGRSLALELDVTDEAAFVAALDRTVRELGGLHVVFNNAGIGGRGHSWERTIAVNLTGVYYGCFHGCARLAELGGGAVVNTASVAGLNGLVGPPLPGAELSPVLPGAGAYTAAKHGVVGLTRQFAIIYGRRGVRVNAVAPGYIVTPMTAEIRSLEMAEEFLVGLHPMGRLGRPEEVAAAAAFLASDDASFITGTVLPVDGGYDAR</sequence>
<accession>A0A2A9HCW8</accession>
<dbReference type="PANTHER" id="PTHR42760:SF133">
    <property type="entry name" value="3-OXOACYL-[ACYL-CARRIER-PROTEIN] REDUCTASE"/>
    <property type="match status" value="1"/>
</dbReference>
<dbReference type="Proteomes" id="UP000223071">
    <property type="component" value="Unassembled WGS sequence"/>
</dbReference>
<comment type="similarity">
    <text evidence="1">Belongs to the short-chain dehydrogenases/reductases (SDR) family.</text>
</comment>
<dbReference type="CDD" id="cd05233">
    <property type="entry name" value="SDR_c"/>
    <property type="match status" value="1"/>
</dbReference>
<dbReference type="FunFam" id="3.40.50.720:FF:000084">
    <property type="entry name" value="Short-chain dehydrogenase reductase"/>
    <property type="match status" value="1"/>
</dbReference>
<comment type="caution">
    <text evidence="3">The sequence shown here is derived from an EMBL/GenBank/DDBJ whole genome shotgun (WGS) entry which is preliminary data.</text>
</comment>
<keyword evidence="4" id="KW-1185">Reference proteome</keyword>
<dbReference type="PANTHER" id="PTHR42760">
    <property type="entry name" value="SHORT-CHAIN DEHYDROGENASES/REDUCTASES FAMILY MEMBER"/>
    <property type="match status" value="1"/>
</dbReference>
<evidence type="ECO:0000313" key="3">
    <source>
        <dbReference type="EMBL" id="PFG72855.1"/>
    </source>
</evidence>
<dbReference type="Gene3D" id="3.40.50.720">
    <property type="entry name" value="NAD(P)-binding Rossmann-like Domain"/>
    <property type="match status" value="1"/>
</dbReference>
<evidence type="ECO:0000256" key="1">
    <source>
        <dbReference type="ARBA" id="ARBA00006484"/>
    </source>
</evidence>
<evidence type="ECO:0000313" key="4">
    <source>
        <dbReference type="Proteomes" id="UP000223071"/>
    </source>
</evidence>
<dbReference type="InterPro" id="IPR002347">
    <property type="entry name" value="SDR_fam"/>
</dbReference>
<name>A0A2A9HCW8_TEPT2</name>
<dbReference type="InterPro" id="IPR036291">
    <property type="entry name" value="NAD(P)-bd_dom_sf"/>
</dbReference>
<reference evidence="3 4" key="1">
    <citation type="submission" date="2017-09" db="EMBL/GenBank/DDBJ databases">
        <title>Sequencing the genomes of two abundant thermophiles in Great Basin hot springs: Thermocrinis jamiesonii and novel Chloroflexi Thermoflexus hugenholtzii.</title>
        <authorList>
            <person name="Hedlund B."/>
        </authorList>
    </citation>
    <scope>NUCLEOTIDE SEQUENCE [LARGE SCALE GENOMIC DNA]</scope>
    <source>
        <strain evidence="3 4">G233</strain>
    </source>
</reference>
<gene>
    <name evidence="3" type="ORF">A9A59_0046</name>
</gene>
<proteinExistence type="inferred from homology"/>
<dbReference type="RefSeq" id="WP_098502357.1">
    <property type="nucleotide sequence ID" value="NZ_PDJQ01000001.1"/>
</dbReference>
<dbReference type="SUPFAM" id="SSF51735">
    <property type="entry name" value="NAD(P)-binding Rossmann-fold domains"/>
    <property type="match status" value="1"/>
</dbReference>
<evidence type="ECO:0000256" key="2">
    <source>
        <dbReference type="ARBA" id="ARBA00023002"/>
    </source>
</evidence>
<dbReference type="PRINTS" id="PR00081">
    <property type="entry name" value="GDHRDH"/>
</dbReference>
<dbReference type="AlphaFoldDB" id="A0A2A9HCW8"/>
<dbReference type="Pfam" id="PF13561">
    <property type="entry name" value="adh_short_C2"/>
    <property type="match status" value="1"/>
</dbReference>